<name>A0A1R3KDW3_9ROSI</name>
<organism evidence="2 3">
    <name type="scientific">Corchorus olitorius</name>
    <dbReference type="NCBI Taxonomy" id="93759"/>
    <lineage>
        <taxon>Eukaryota</taxon>
        <taxon>Viridiplantae</taxon>
        <taxon>Streptophyta</taxon>
        <taxon>Embryophyta</taxon>
        <taxon>Tracheophyta</taxon>
        <taxon>Spermatophyta</taxon>
        <taxon>Magnoliopsida</taxon>
        <taxon>eudicotyledons</taxon>
        <taxon>Gunneridae</taxon>
        <taxon>Pentapetalae</taxon>
        <taxon>rosids</taxon>
        <taxon>malvids</taxon>
        <taxon>Malvales</taxon>
        <taxon>Malvaceae</taxon>
        <taxon>Grewioideae</taxon>
        <taxon>Apeibeae</taxon>
        <taxon>Corchorus</taxon>
    </lineage>
</organism>
<protein>
    <submittedName>
        <fullName evidence="2">Pentatricopeptide repeat-containing protein</fullName>
    </submittedName>
</protein>
<gene>
    <name evidence="2" type="ORF">COLO4_08950</name>
</gene>
<proteinExistence type="predicted"/>
<dbReference type="Proteomes" id="UP000187203">
    <property type="component" value="Unassembled WGS sequence"/>
</dbReference>
<reference evidence="3" key="1">
    <citation type="submission" date="2013-09" db="EMBL/GenBank/DDBJ databases">
        <title>Corchorus olitorius genome sequencing.</title>
        <authorList>
            <person name="Alam M."/>
            <person name="Haque M.S."/>
            <person name="Islam M.S."/>
            <person name="Emdad E.M."/>
            <person name="Islam M.M."/>
            <person name="Ahmed B."/>
            <person name="Halim A."/>
            <person name="Hossen Q.M.M."/>
            <person name="Hossain M.Z."/>
            <person name="Ahmed R."/>
            <person name="Khan M.M."/>
            <person name="Islam R."/>
            <person name="Rashid M.M."/>
            <person name="Khan S.A."/>
            <person name="Rahman M.S."/>
            <person name="Alam M."/>
            <person name="Yahiya A.S."/>
            <person name="Khan M.S."/>
            <person name="Azam M.S."/>
            <person name="Haque T."/>
            <person name="Lashkar M.Z.H."/>
            <person name="Akhand A.I."/>
            <person name="Morshed G."/>
            <person name="Roy S."/>
            <person name="Uddin K.S."/>
            <person name="Rabeya T."/>
            <person name="Hossain A.S."/>
            <person name="Chowdhury A."/>
            <person name="Snigdha A.R."/>
            <person name="Mortoza M.S."/>
            <person name="Matin S.A."/>
            <person name="Hoque S.M.E."/>
            <person name="Islam M.K."/>
            <person name="Roy D.K."/>
            <person name="Haider R."/>
            <person name="Moosa M.M."/>
            <person name="Elias S.M."/>
            <person name="Hasan A.M."/>
            <person name="Jahan S."/>
            <person name="Shafiuddin M."/>
            <person name="Mahmood N."/>
            <person name="Shommy N.S."/>
        </authorList>
    </citation>
    <scope>NUCLEOTIDE SEQUENCE [LARGE SCALE GENOMIC DNA]</scope>
    <source>
        <strain evidence="3">cv. O-4</strain>
    </source>
</reference>
<feature type="compositionally biased region" description="Polar residues" evidence="1">
    <location>
        <begin position="14"/>
        <end position="34"/>
    </location>
</feature>
<feature type="region of interest" description="Disordered" evidence="1">
    <location>
        <begin position="1"/>
        <end position="43"/>
    </location>
</feature>
<accession>A0A1R3KDW3</accession>
<dbReference type="EMBL" id="AWUE01014054">
    <property type="protein sequence ID" value="OMP05272.1"/>
    <property type="molecule type" value="Genomic_DNA"/>
</dbReference>
<sequence>MVPKPPSQRPKLDSSASFPQPSLQNPRSSFNRNPNFPPKSDKLDHQMEGTLMYQGCTRFGELADQGSVSTALAHMNFCL</sequence>
<comment type="caution">
    <text evidence="2">The sequence shown here is derived from an EMBL/GenBank/DDBJ whole genome shotgun (WGS) entry which is preliminary data.</text>
</comment>
<evidence type="ECO:0000256" key="1">
    <source>
        <dbReference type="SAM" id="MobiDB-lite"/>
    </source>
</evidence>
<evidence type="ECO:0000313" key="2">
    <source>
        <dbReference type="EMBL" id="OMP05272.1"/>
    </source>
</evidence>
<dbReference type="AlphaFoldDB" id="A0A1R3KDW3"/>
<keyword evidence="3" id="KW-1185">Reference proteome</keyword>
<evidence type="ECO:0000313" key="3">
    <source>
        <dbReference type="Proteomes" id="UP000187203"/>
    </source>
</evidence>